<dbReference type="RefSeq" id="WP_231581591.1">
    <property type="nucleotide sequence ID" value="NZ_JACHEK010000002.1"/>
</dbReference>
<keyword evidence="2" id="KW-1185">Reference proteome</keyword>
<dbReference type="EMBL" id="JACHEK010000002">
    <property type="protein sequence ID" value="MBB6143059.1"/>
    <property type="molecule type" value="Genomic_DNA"/>
</dbReference>
<gene>
    <name evidence="1" type="ORF">HNQ77_001003</name>
</gene>
<comment type="caution">
    <text evidence="1">The sequence shown here is derived from an EMBL/GenBank/DDBJ whole genome shotgun (WGS) entry which is preliminary data.</text>
</comment>
<evidence type="ECO:0000313" key="2">
    <source>
        <dbReference type="Proteomes" id="UP000538666"/>
    </source>
</evidence>
<sequence length="298" mass="33221">MLKRIARNGHVYHQSATMQDLEKAQGKLQIKLIGVNDASVLPIFCEPHDSGAFSPLEQAPFTGSREQCFLLAYRALCHEFTKKRYALNSVPVLKGFDRGKALPEQVKIQAMLSVLAEAYKASVRDMETHKQKFDSMLLAHDYSELQGFMVTFEGAPEILCAGGLFPECDFAGKPLQYLGDFTKTLEQVTFSLIATERGGAFIFAWHESSKDACQPLAASLDALPDADLPHAIVRFVFEFCENRYFKPEWWDGADQKIKDALTGRFDIAASSDKARSPACLLDDGVRAVSWKVTGRAWL</sequence>
<organism evidence="1 2">
    <name type="scientific">Silvibacterium bohemicum</name>
    <dbReference type="NCBI Taxonomy" id="1577686"/>
    <lineage>
        <taxon>Bacteria</taxon>
        <taxon>Pseudomonadati</taxon>
        <taxon>Acidobacteriota</taxon>
        <taxon>Terriglobia</taxon>
        <taxon>Terriglobales</taxon>
        <taxon>Acidobacteriaceae</taxon>
        <taxon>Silvibacterium</taxon>
    </lineage>
</organism>
<protein>
    <submittedName>
        <fullName evidence="1">Uncharacterized protein</fullName>
    </submittedName>
</protein>
<proteinExistence type="predicted"/>
<accession>A0A841JTJ1</accession>
<name>A0A841JTJ1_9BACT</name>
<reference evidence="1 2" key="1">
    <citation type="submission" date="2020-08" db="EMBL/GenBank/DDBJ databases">
        <title>Genomic Encyclopedia of Type Strains, Phase IV (KMG-IV): sequencing the most valuable type-strain genomes for metagenomic binning, comparative biology and taxonomic classification.</title>
        <authorList>
            <person name="Goeker M."/>
        </authorList>
    </citation>
    <scope>NUCLEOTIDE SEQUENCE [LARGE SCALE GENOMIC DNA]</scope>
    <source>
        <strain evidence="1 2">DSM 103733</strain>
    </source>
</reference>
<evidence type="ECO:0000313" key="1">
    <source>
        <dbReference type="EMBL" id="MBB6143059.1"/>
    </source>
</evidence>
<dbReference type="Proteomes" id="UP000538666">
    <property type="component" value="Unassembled WGS sequence"/>
</dbReference>
<dbReference type="AlphaFoldDB" id="A0A841JTJ1"/>